<name>A0A0G2Z8T1_9BACT</name>
<dbReference type="RefSeq" id="WP_047755102.1">
    <property type="nucleotide sequence ID" value="NZ_CAJUHA010000018.1"/>
</dbReference>
<dbReference type="STRING" id="1330330.IX53_09190"/>
<dbReference type="InterPro" id="IPR029063">
    <property type="entry name" value="SAM-dependent_MTases_sf"/>
</dbReference>
<accession>A0A0G2Z8T1</accession>
<proteinExistence type="predicted"/>
<dbReference type="Gene3D" id="3.40.50.150">
    <property type="entry name" value="Vaccinia Virus protein VP39"/>
    <property type="match status" value="1"/>
</dbReference>
<dbReference type="OrthoDB" id="9804312at2"/>
<protein>
    <recommendedName>
        <fullName evidence="4">Methyltransferase type 11 domain-containing protein</fullName>
    </recommendedName>
</protein>
<dbReference type="AlphaFoldDB" id="A0A0G2Z8T1"/>
<dbReference type="EMBL" id="CP011232">
    <property type="protein sequence ID" value="AKI97967.1"/>
    <property type="molecule type" value="Genomic_DNA"/>
</dbReference>
<sequence>MNHNWRRKYLEAPPGLMSKTYTELYNENTLRDYITHFAASTEKDSVILDIDCSGCSFWKYLRETGIKIIGVSVGSCKSKKIPDRGIRILKIPFSEISFIGIFGGFLFLFAPNFLPPDVNLEILKKAHLALRLGGKGLIAIEVERNSADAYTFSEELRKSFPVIEGDRLINGKYRFIPTVDSVKNLIHLAGFQLIKYTLKGTKAFFLVRK</sequence>
<dbReference type="KEGG" id="kpf:IX53_09190"/>
<keyword evidence="1" id="KW-1133">Transmembrane helix</keyword>
<feature type="transmembrane region" description="Helical" evidence="1">
    <location>
        <begin position="88"/>
        <end position="110"/>
    </location>
</feature>
<gene>
    <name evidence="2" type="ORF">IX53_09190</name>
</gene>
<evidence type="ECO:0008006" key="4">
    <source>
        <dbReference type="Google" id="ProtNLM"/>
    </source>
</evidence>
<evidence type="ECO:0000313" key="3">
    <source>
        <dbReference type="Proteomes" id="UP000035159"/>
    </source>
</evidence>
<dbReference type="Proteomes" id="UP000035159">
    <property type="component" value="Chromosome"/>
</dbReference>
<evidence type="ECO:0000313" key="2">
    <source>
        <dbReference type="EMBL" id="AKI97967.1"/>
    </source>
</evidence>
<reference evidence="2 3" key="1">
    <citation type="submission" date="2015-04" db="EMBL/GenBank/DDBJ databases">
        <title>Complete Genome Sequence of Kosmotoga pacifica SLHLJ1.</title>
        <authorList>
            <person name="Jiang L.J."/>
            <person name="Shao Z.Z."/>
            <person name="Jebbar M."/>
        </authorList>
    </citation>
    <scope>NUCLEOTIDE SEQUENCE [LARGE SCALE GENOMIC DNA]</scope>
    <source>
        <strain evidence="2 3">SLHLJ1</strain>
    </source>
</reference>
<dbReference type="SUPFAM" id="SSF53335">
    <property type="entry name" value="S-adenosyl-L-methionine-dependent methyltransferases"/>
    <property type="match status" value="1"/>
</dbReference>
<organism evidence="2 3">
    <name type="scientific">Kosmotoga pacifica</name>
    <dbReference type="NCBI Taxonomy" id="1330330"/>
    <lineage>
        <taxon>Bacteria</taxon>
        <taxon>Thermotogati</taxon>
        <taxon>Thermotogota</taxon>
        <taxon>Thermotogae</taxon>
        <taxon>Kosmotogales</taxon>
        <taxon>Kosmotogaceae</taxon>
        <taxon>Kosmotoga</taxon>
    </lineage>
</organism>
<dbReference type="PATRIC" id="fig|1330330.3.peg.1867"/>
<keyword evidence="1" id="KW-0812">Transmembrane</keyword>
<keyword evidence="3" id="KW-1185">Reference proteome</keyword>
<evidence type="ECO:0000256" key="1">
    <source>
        <dbReference type="SAM" id="Phobius"/>
    </source>
</evidence>
<keyword evidence="1" id="KW-0472">Membrane</keyword>